<evidence type="ECO:0000256" key="3">
    <source>
        <dbReference type="ARBA" id="ARBA00023163"/>
    </source>
</evidence>
<keyword evidence="2" id="KW-0238">DNA-binding</keyword>
<dbReference type="PANTHER" id="PTHR33154">
    <property type="entry name" value="TRANSCRIPTIONAL REGULATOR, ARSR FAMILY"/>
    <property type="match status" value="1"/>
</dbReference>
<evidence type="ECO:0000313" key="6">
    <source>
        <dbReference type="Proteomes" id="UP000053467"/>
    </source>
</evidence>
<organism evidence="5 6">
    <name type="scientific">candidate division TA06 bacterium 34_109</name>
    <dbReference type="NCBI Taxonomy" id="1635277"/>
    <lineage>
        <taxon>Bacteria</taxon>
        <taxon>Bacteria division TA06</taxon>
    </lineage>
</organism>
<keyword evidence="3" id="KW-0804">Transcription</keyword>
<dbReference type="InterPro" id="IPR011991">
    <property type="entry name" value="ArsR-like_HTH"/>
</dbReference>
<dbReference type="AlphaFoldDB" id="A0A101HZ16"/>
<dbReference type="InterPro" id="IPR047796">
    <property type="entry name" value="SdpR-like_repress"/>
</dbReference>
<dbReference type="PRINTS" id="PR00778">
    <property type="entry name" value="HTHARSR"/>
</dbReference>
<dbReference type="PROSITE" id="PS50987">
    <property type="entry name" value="HTH_ARSR_2"/>
    <property type="match status" value="1"/>
</dbReference>
<dbReference type="NCBIfam" id="NF033789">
    <property type="entry name" value="repress_SdpR"/>
    <property type="match status" value="1"/>
</dbReference>
<dbReference type="SUPFAM" id="SSF46785">
    <property type="entry name" value="Winged helix' DNA-binding domain"/>
    <property type="match status" value="1"/>
</dbReference>
<evidence type="ECO:0000259" key="4">
    <source>
        <dbReference type="PROSITE" id="PS50987"/>
    </source>
</evidence>
<reference evidence="6" key="1">
    <citation type="journal article" date="2015" name="MBio">
        <title>Genome-Resolved Metagenomic Analysis Reveals Roles for Candidate Phyla and Other Microbial Community Members in Biogeochemical Transformations in Oil Reservoirs.</title>
        <authorList>
            <person name="Hu P."/>
            <person name="Tom L."/>
            <person name="Singh A."/>
            <person name="Thomas B.C."/>
            <person name="Baker B.J."/>
            <person name="Piceno Y.M."/>
            <person name="Andersen G.L."/>
            <person name="Banfield J.F."/>
        </authorList>
    </citation>
    <scope>NUCLEOTIDE SEQUENCE [LARGE SCALE GENOMIC DNA]</scope>
</reference>
<dbReference type="PANTHER" id="PTHR33154:SF33">
    <property type="entry name" value="TRANSCRIPTIONAL REPRESSOR SDPR"/>
    <property type="match status" value="1"/>
</dbReference>
<keyword evidence="1" id="KW-0805">Transcription regulation</keyword>
<dbReference type="InterPro" id="IPR036390">
    <property type="entry name" value="WH_DNA-bd_sf"/>
</dbReference>
<evidence type="ECO:0000256" key="1">
    <source>
        <dbReference type="ARBA" id="ARBA00023015"/>
    </source>
</evidence>
<dbReference type="GO" id="GO:0003677">
    <property type="term" value="F:DNA binding"/>
    <property type="evidence" value="ECO:0007669"/>
    <property type="project" value="UniProtKB-KW"/>
</dbReference>
<proteinExistence type="predicted"/>
<evidence type="ECO:0000256" key="2">
    <source>
        <dbReference type="ARBA" id="ARBA00023125"/>
    </source>
</evidence>
<dbReference type="PATRIC" id="fig|1635277.3.peg.811"/>
<sequence>MNINSVFKALSDPTRRKILELLAEKDMTAGEISDHFKISKPSISHHLNLLKNCDLVLGEKQGQNILYSINTTALQELIKWFYNFKEKGELK</sequence>
<dbReference type="Pfam" id="PF01022">
    <property type="entry name" value="HTH_5"/>
    <property type="match status" value="1"/>
</dbReference>
<protein>
    <submittedName>
        <fullName evidence="5">ArsR familiy transcriptional regulator</fullName>
    </submittedName>
</protein>
<dbReference type="InterPro" id="IPR051081">
    <property type="entry name" value="HTH_MetalResp_TranReg"/>
</dbReference>
<dbReference type="CDD" id="cd00090">
    <property type="entry name" value="HTH_ARSR"/>
    <property type="match status" value="1"/>
</dbReference>
<comment type="caution">
    <text evidence="5">The sequence shown here is derived from an EMBL/GenBank/DDBJ whole genome shotgun (WGS) entry which is preliminary data.</text>
</comment>
<dbReference type="InterPro" id="IPR001845">
    <property type="entry name" value="HTH_ArsR_DNA-bd_dom"/>
</dbReference>
<name>A0A101HZ16_UNCT6</name>
<dbReference type="Proteomes" id="UP000053467">
    <property type="component" value="Unassembled WGS sequence"/>
</dbReference>
<dbReference type="NCBIfam" id="NF033788">
    <property type="entry name" value="HTH_metalloreg"/>
    <property type="match status" value="1"/>
</dbReference>
<dbReference type="GO" id="GO:0003700">
    <property type="term" value="F:DNA-binding transcription factor activity"/>
    <property type="evidence" value="ECO:0007669"/>
    <property type="project" value="InterPro"/>
</dbReference>
<feature type="domain" description="HTH arsR-type" evidence="4">
    <location>
        <begin position="1"/>
        <end position="89"/>
    </location>
</feature>
<dbReference type="EMBL" id="LGGX01000046">
    <property type="protein sequence ID" value="KUK85728.1"/>
    <property type="molecule type" value="Genomic_DNA"/>
</dbReference>
<dbReference type="Gene3D" id="1.10.10.10">
    <property type="entry name" value="Winged helix-like DNA-binding domain superfamily/Winged helix DNA-binding domain"/>
    <property type="match status" value="1"/>
</dbReference>
<gene>
    <name evidence="5" type="ORF">XE03_1928</name>
</gene>
<dbReference type="SMART" id="SM00418">
    <property type="entry name" value="HTH_ARSR"/>
    <property type="match status" value="1"/>
</dbReference>
<accession>A0A101HZ16</accession>
<dbReference type="InterPro" id="IPR036388">
    <property type="entry name" value="WH-like_DNA-bd_sf"/>
</dbReference>
<evidence type="ECO:0000313" key="5">
    <source>
        <dbReference type="EMBL" id="KUK85728.1"/>
    </source>
</evidence>